<dbReference type="GO" id="GO:0005886">
    <property type="term" value="C:plasma membrane"/>
    <property type="evidence" value="ECO:0007669"/>
    <property type="project" value="UniProtKB-SubCell"/>
</dbReference>
<evidence type="ECO:0000313" key="10">
    <source>
        <dbReference type="EMBL" id="GIG72073.1"/>
    </source>
</evidence>
<keyword evidence="5 9" id="KW-0812">Transmembrane</keyword>
<feature type="region of interest" description="Disordered" evidence="8">
    <location>
        <begin position="1"/>
        <end position="42"/>
    </location>
</feature>
<keyword evidence="6 9" id="KW-1133">Transmembrane helix</keyword>
<evidence type="ECO:0000256" key="7">
    <source>
        <dbReference type="ARBA" id="ARBA00023136"/>
    </source>
</evidence>
<feature type="transmembrane region" description="Helical" evidence="9">
    <location>
        <begin position="165"/>
        <end position="183"/>
    </location>
</feature>
<evidence type="ECO:0000256" key="2">
    <source>
        <dbReference type="ARBA" id="ARBA00022475"/>
    </source>
</evidence>
<dbReference type="InterPro" id="IPR050297">
    <property type="entry name" value="LipidA_mod_glycosyltrf_83"/>
</dbReference>
<dbReference type="AlphaFoldDB" id="A0A8J3LJZ9"/>
<accession>A0A8J3LJZ9</accession>
<keyword evidence="3" id="KW-0328">Glycosyltransferase</keyword>
<comment type="subcellular location">
    <subcellularLocation>
        <location evidence="1">Cell membrane</location>
        <topology evidence="1">Multi-pass membrane protein</topology>
    </subcellularLocation>
</comment>
<feature type="transmembrane region" description="Helical" evidence="9">
    <location>
        <begin position="357"/>
        <end position="378"/>
    </location>
</feature>
<reference evidence="10" key="1">
    <citation type="submission" date="2021-01" db="EMBL/GenBank/DDBJ databases">
        <title>Whole genome shotgun sequence of Planosporangium flavigriseum NBRC 105377.</title>
        <authorList>
            <person name="Komaki H."/>
            <person name="Tamura T."/>
        </authorList>
    </citation>
    <scope>NUCLEOTIDE SEQUENCE</scope>
    <source>
        <strain evidence="10">NBRC 105377</strain>
    </source>
</reference>
<name>A0A8J3LJZ9_9ACTN</name>
<evidence type="ECO:0000256" key="8">
    <source>
        <dbReference type="SAM" id="MobiDB-lite"/>
    </source>
</evidence>
<feature type="transmembrane region" description="Helical" evidence="9">
    <location>
        <begin position="393"/>
        <end position="412"/>
    </location>
</feature>
<feature type="transmembrane region" description="Helical" evidence="9">
    <location>
        <begin position="133"/>
        <end position="153"/>
    </location>
</feature>
<feature type="transmembrane region" description="Helical" evidence="9">
    <location>
        <begin position="490"/>
        <end position="510"/>
    </location>
</feature>
<evidence type="ECO:0000256" key="1">
    <source>
        <dbReference type="ARBA" id="ARBA00004651"/>
    </source>
</evidence>
<keyword evidence="11" id="KW-1185">Reference proteome</keyword>
<evidence type="ECO:0000256" key="5">
    <source>
        <dbReference type="ARBA" id="ARBA00022692"/>
    </source>
</evidence>
<protein>
    <recommendedName>
        <fullName evidence="12">4-amino-4-deoxy-L-arabinose transferase</fullName>
    </recommendedName>
</protein>
<comment type="caution">
    <text evidence="10">The sequence shown here is derived from an EMBL/GenBank/DDBJ whole genome shotgun (WGS) entry which is preliminary data.</text>
</comment>
<keyword evidence="7 9" id="KW-0472">Membrane</keyword>
<dbReference type="PANTHER" id="PTHR33908">
    <property type="entry name" value="MANNOSYLTRANSFERASE YKCB-RELATED"/>
    <property type="match status" value="1"/>
</dbReference>
<feature type="transmembrane region" description="Helical" evidence="9">
    <location>
        <begin position="236"/>
        <end position="251"/>
    </location>
</feature>
<evidence type="ECO:0000256" key="9">
    <source>
        <dbReference type="SAM" id="Phobius"/>
    </source>
</evidence>
<proteinExistence type="predicted"/>
<dbReference type="GO" id="GO:0016763">
    <property type="term" value="F:pentosyltransferase activity"/>
    <property type="evidence" value="ECO:0007669"/>
    <property type="project" value="TreeGrafter"/>
</dbReference>
<feature type="transmembrane region" description="Helical" evidence="9">
    <location>
        <begin position="189"/>
        <end position="207"/>
    </location>
</feature>
<organism evidence="10 11">
    <name type="scientific">Planosporangium flavigriseum</name>
    <dbReference type="NCBI Taxonomy" id="373681"/>
    <lineage>
        <taxon>Bacteria</taxon>
        <taxon>Bacillati</taxon>
        <taxon>Actinomycetota</taxon>
        <taxon>Actinomycetes</taxon>
        <taxon>Micromonosporales</taxon>
        <taxon>Micromonosporaceae</taxon>
        <taxon>Planosporangium</taxon>
    </lineage>
</organism>
<dbReference type="EMBL" id="BONU01000002">
    <property type="protein sequence ID" value="GIG72073.1"/>
    <property type="molecule type" value="Genomic_DNA"/>
</dbReference>
<feature type="transmembrane region" description="Helical" evidence="9">
    <location>
        <begin position="419"/>
        <end position="439"/>
    </location>
</feature>
<keyword evidence="4" id="KW-0808">Transferase</keyword>
<evidence type="ECO:0000256" key="3">
    <source>
        <dbReference type="ARBA" id="ARBA00022676"/>
    </source>
</evidence>
<feature type="transmembrane region" description="Helical" evidence="9">
    <location>
        <begin position="51"/>
        <end position="70"/>
    </location>
</feature>
<evidence type="ECO:0008006" key="12">
    <source>
        <dbReference type="Google" id="ProtNLM"/>
    </source>
</evidence>
<keyword evidence="2" id="KW-1003">Cell membrane</keyword>
<feature type="transmembrane region" description="Helical" evidence="9">
    <location>
        <begin position="256"/>
        <end position="276"/>
    </location>
</feature>
<feature type="transmembrane region" description="Helical" evidence="9">
    <location>
        <begin position="316"/>
        <end position="337"/>
    </location>
</feature>
<evidence type="ECO:0000256" key="4">
    <source>
        <dbReference type="ARBA" id="ARBA00022679"/>
    </source>
</evidence>
<feature type="transmembrane region" description="Helical" evidence="9">
    <location>
        <begin position="214"/>
        <end position="230"/>
    </location>
</feature>
<sequence>MQDPQDMIPRSASEPRQTGTSVQTQPVTSQNLRSAPQSSGKPEITRSRRTLWLAIALVVGFLLNVAWRLWLVRDIQVPAAHADEDGYLIAARVLAGGPGGYSTENTEFRRVGYPVLLAPVYWFTSDPFQVYRGAQLINALINSLTFPLAYLFARRVFGQPRNWSLALGMLVASMPAVAFYSQYAMTDAVLVTFALAWLLLLHTWLTATTVRGRVLAALGASAVAGAVYVLHVRGTMVVVMHLVALVAFAVLRRTSWWLTIVAAAMTAVAASGNTVLQNVLGDAIITEGNSPRSQMMAAFTTLDGAVRTVARAFGQLWYLAVGTWGLGAIGLVALVLAVWPVRDLRRRLGERIEGGRLLILLTTLVATALIAVASSASLPTNDHRINYHAYPRYIHFLFPVWLMAGVVALRVADRRRLRVLALGAAGMTLFSAGVVYLRLQFTKAWLFLPFDMPETTLLSWQWDAIRVAQPTIVGLVLLGLLVFTLPRSRTVAIAMVGIVALHAAVMVASVEKITKPMTVDQYRADTPQMVRDAHLRPGDVVTVSTETLWYFRWNVMREVYWDRIYVFNSVTEAPQDEANIVIGPYGNTGRHAHNWVGGPEYRLVVVDQYHHWAVWRKN</sequence>
<dbReference type="GO" id="GO:0009103">
    <property type="term" value="P:lipopolysaccharide biosynthetic process"/>
    <property type="evidence" value="ECO:0007669"/>
    <property type="project" value="UniProtKB-ARBA"/>
</dbReference>
<feature type="transmembrane region" description="Helical" evidence="9">
    <location>
        <begin position="459"/>
        <end position="483"/>
    </location>
</feature>
<feature type="compositionally biased region" description="Polar residues" evidence="8">
    <location>
        <begin position="14"/>
        <end position="40"/>
    </location>
</feature>
<dbReference type="Proteomes" id="UP000653674">
    <property type="component" value="Unassembled WGS sequence"/>
</dbReference>
<evidence type="ECO:0000313" key="11">
    <source>
        <dbReference type="Proteomes" id="UP000653674"/>
    </source>
</evidence>
<evidence type="ECO:0000256" key="6">
    <source>
        <dbReference type="ARBA" id="ARBA00022989"/>
    </source>
</evidence>
<dbReference type="PANTHER" id="PTHR33908:SF11">
    <property type="entry name" value="MEMBRANE PROTEIN"/>
    <property type="match status" value="1"/>
</dbReference>
<gene>
    <name evidence="10" type="ORF">Pfl04_04770</name>
</gene>